<dbReference type="GO" id="GO:0046512">
    <property type="term" value="P:sphingosine biosynthetic process"/>
    <property type="evidence" value="ECO:0007669"/>
    <property type="project" value="TreeGrafter"/>
</dbReference>
<dbReference type="InterPro" id="IPR050187">
    <property type="entry name" value="Lipid_Phosphate_FormReg"/>
</dbReference>
<proteinExistence type="predicted"/>
<name>A0A9W6WIB0_CANBO</name>
<evidence type="ECO:0000313" key="3">
    <source>
        <dbReference type="Proteomes" id="UP001165120"/>
    </source>
</evidence>
<dbReference type="GO" id="GO:0005737">
    <property type="term" value="C:cytoplasm"/>
    <property type="evidence" value="ECO:0007669"/>
    <property type="project" value="TreeGrafter"/>
</dbReference>
<dbReference type="Proteomes" id="UP001165120">
    <property type="component" value="Unassembled WGS sequence"/>
</dbReference>
<protein>
    <submittedName>
        <fullName evidence="2">Unnamed protein product</fullName>
    </submittedName>
</protein>
<evidence type="ECO:0000259" key="1">
    <source>
        <dbReference type="PROSITE" id="PS50146"/>
    </source>
</evidence>
<dbReference type="PANTHER" id="PTHR12358">
    <property type="entry name" value="SPHINGOSINE KINASE"/>
    <property type="match status" value="1"/>
</dbReference>
<dbReference type="GO" id="GO:0016020">
    <property type="term" value="C:membrane"/>
    <property type="evidence" value="ECO:0007669"/>
    <property type="project" value="TreeGrafter"/>
</dbReference>
<dbReference type="InterPro" id="IPR016064">
    <property type="entry name" value="NAD/diacylglycerol_kinase_sf"/>
</dbReference>
<dbReference type="PANTHER" id="PTHR12358:SF108">
    <property type="entry name" value="DAGKC DOMAIN-CONTAINING PROTEIN"/>
    <property type="match status" value="1"/>
</dbReference>
<dbReference type="Gene3D" id="2.60.200.40">
    <property type="match status" value="1"/>
</dbReference>
<dbReference type="PROSITE" id="PS50146">
    <property type="entry name" value="DAGK"/>
    <property type="match status" value="1"/>
</dbReference>
<evidence type="ECO:0000313" key="2">
    <source>
        <dbReference type="EMBL" id="GME74327.1"/>
    </source>
</evidence>
<gene>
    <name evidence="2" type="ORF">Cboi02_000437600</name>
</gene>
<feature type="domain" description="DAGKc" evidence="1">
    <location>
        <begin position="46"/>
        <end position="182"/>
    </location>
</feature>
<dbReference type="AlphaFoldDB" id="A0A9W6WIB0"/>
<dbReference type="InterPro" id="IPR001206">
    <property type="entry name" value="Diacylglycerol_kinase_cat_dom"/>
</dbReference>
<reference evidence="2" key="1">
    <citation type="submission" date="2023-04" db="EMBL/GenBank/DDBJ databases">
        <title>Candida boidinii NBRC 10035.</title>
        <authorList>
            <person name="Ichikawa N."/>
            <person name="Sato H."/>
            <person name="Tonouchi N."/>
        </authorList>
    </citation>
    <scope>NUCLEOTIDE SEQUENCE</scope>
    <source>
        <strain evidence="2">NBRC 10035</strain>
    </source>
</reference>
<dbReference type="InterPro" id="IPR017438">
    <property type="entry name" value="ATP-NAD_kinase_N"/>
</dbReference>
<dbReference type="Pfam" id="PF00781">
    <property type="entry name" value="DAGK_cat"/>
    <property type="match status" value="1"/>
</dbReference>
<organism evidence="2 3">
    <name type="scientific">Candida boidinii</name>
    <name type="common">Yeast</name>
    <dbReference type="NCBI Taxonomy" id="5477"/>
    <lineage>
        <taxon>Eukaryota</taxon>
        <taxon>Fungi</taxon>
        <taxon>Dikarya</taxon>
        <taxon>Ascomycota</taxon>
        <taxon>Saccharomycotina</taxon>
        <taxon>Pichiomycetes</taxon>
        <taxon>Pichiales</taxon>
        <taxon>Pichiaceae</taxon>
        <taxon>Ogataea</taxon>
        <taxon>Ogataea/Candida clade</taxon>
    </lineage>
</organism>
<dbReference type="SUPFAM" id="SSF111331">
    <property type="entry name" value="NAD kinase/diacylglycerol kinase-like"/>
    <property type="match status" value="1"/>
</dbReference>
<sequence>MLEFSLLPDTLVSIAAIDDTFVIDTSTSVKKSTLIFDQNNKPNHLDGSREVIILDSVKSGSSRAPKSNIFTQLIEPLFNILQIRFKYVAAESPKFISEFSGKLSDNGKYLIIFISGDTSINEFINGIESDKTLDITILNVPLGTGNAFSHSVGIHDTIDAMEKLLFGKELDLQLYNAKFSEHSILIHNGERHPIKNRLFFVVASWALHASLVAESDSPEMRQFGSARFSMAAQNILKRNPAYYGRLCIQDNVSDTDDITQKEFSYFVLATVSRFEKQFVISPESSALNSDLYLISFEYQINPDDTMAIMKEAYDNGSHIKNKKVDYKKITENETVELTILTSDNSLNVICVDGSIVELGGDRRLQVSFHGSSIHNTTLKFIA</sequence>
<accession>A0A9W6WIB0</accession>
<keyword evidence="3" id="KW-1185">Reference proteome</keyword>
<dbReference type="EMBL" id="BSXN01001747">
    <property type="protein sequence ID" value="GME74327.1"/>
    <property type="molecule type" value="Genomic_DNA"/>
</dbReference>
<dbReference type="Gene3D" id="3.40.50.10330">
    <property type="entry name" value="Probable inorganic polyphosphate/atp-NAD kinase, domain 1"/>
    <property type="match status" value="1"/>
</dbReference>
<comment type="caution">
    <text evidence="2">The sequence shown here is derived from an EMBL/GenBank/DDBJ whole genome shotgun (WGS) entry which is preliminary data.</text>
</comment>
<dbReference type="GO" id="GO:0001727">
    <property type="term" value="F:lipid kinase activity"/>
    <property type="evidence" value="ECO:0007669"/>
    <property type="project" value="TreeGrafter"/>
</dbReference>